<dbReference type="InterPro" id="IPR017476">
    <property type="entry name" value="UDP-Glc/GDP-Man"/>
</dbReference>
<name>A0A9X2DRW3_9BACI</name>
<dbReference type="EMBL" id="JAMBOL010000017">
    <property type="protein sequence ID" value="MCM3715561.1"/>
    <property type="molecule type" value="Genomic_DNA"/>
</dbReference>
<dbReference type="Pfam" id="PF03720">
    <property type="entry name" value="UDPG_MGDP_dh_C"/>
    <property type="match status" value="1"/>
</dbReference>
<dbReference type="InterPro" id="IPR014026">
    <property type="entry name" value="UDP-Glc/GDP-Man_DH_dimer"/>
</dbReference>
<keyword evidence="1" id="KW-0560">Oxidoreductase</keyword>
<dbReference type="PIRSF" id="PIRSF500136">
    <property type="entry name" value="UDP_ManNAc_DH"/>
    <property type="match status" value="1"/>
</dbReference>
<keyword evidence="2" id="KW-0520">NAD</keyword>
<evidence type="ECO:0000256" key="1">
    <source>
        <dbReference type="ARBA" id="ARBA00023002"/>
    </source>
</evidence>
<dbReference type="SUPFAM" id="SSF52413">
    <property type="entry name" value="UDP-glucose/GDP-mannose dehydrogenase C-terminal domain"/>
    <property type="match status" value="1"/>
</dbReference>
<dbReference type="InterPro" id="IPR036220">
    <property type="entry name" value="UDP-Glc/GDP-Man_DH_C_sf"/>
</dbReference>
<dbReference type="NCBIfam" id="TIGR03026">
    <property type="entry name" value="NDP-sugDHase"/>
    <property type="match status" value="1"/>
</dbReference>
<dbReference type="AlphaFoldDB" id="A0A9X2DRW3"/>
<protein>
    <submittedName>
        <fullName evidence="5">Nucleotide sugar dehydrogenase</fullName>
    </submittedName>
</protein>
<keyword evidence="6" id="KW-1185">Reference proteome</keyword>
<accession>A0A9X2DRW3</accession>
<dbReference type="GO" id="GO:0051287">
    <property type="term" value="F:NAD binding"/>
    <property type="evidence" value="ECO:0007669"/>
    <property type="project" value="InterPro"/>
</dbReference>
<dbReference type="PANTHER" id="PTHR43491">
    <property type="entry name" value="UDP-N-ACETYL-D-MANNOSAMINE DEHYDROGENASE"/>
    <property type="match status" value="1"/>
</dbReference>
<evidence type="ECO:0000256" key="3">
    <source>
        <dbReference type="PIRNR" id="PIRNR000124"/>
    </source>
</evidence>
<organism evidence="5 6">
    <name type="scientific">Halalkalibacter oceani</name>
    <dbReference type="NCBI Taxonomy" id="1653776"/>
    <lineage>
        <taxon>Bacteria</taxon>
        <taxon>Bacillati</taxon>
        <taxon>Bacillota</taxon>
        <taxon>Bacilli</taxon>
        <taxon>Bacillales</taxon>
        <taxon>Bacillaceae</taxon>
        <taxon>Halalkalibacter</taxon>
    </lineage>
</organism>
<dbReference type="SUPFAM" id="SSF48179">
    <property type="entry name" value="6-phosphogluconate dehydrogenase C-terminal domain-like"/>
    <property type="match status" value="1"/>
</dbReference>
<dbReference type="GO" id="GO:0000271">
    <property type="term" value="P:polysaccharide biosynthetic process"/>
    <property type="evidence" value="ECO:0007669"/>
    <property type="project" value="InterPro"/>
</dbReference>
<evidence type="ECO:0000256" key="2">
    <source>
        <dbReference type="ARBA" id="ARBA00023027"/>
    </source>
</evidence>
<evidence type="ECO:0000313" key="6">
    <source>
        <dbReference type="Proteomes" id="UP001139179"/>
    </source>
</evidence>
<dbReference type="Pfam" id="PF03721">
    <property type="entry name" value="UDPG_MGDP_dh_N"/>
    <property type="match status" value="1"/>
</dbReference>
<gene>
    <name evidence="5" type="ORF">M3202_15960</name>
</gene>
<feature type="domain" description="UDP-glucose/GDP-mannose dehydrogenase C-terminal" evidence="4">
    <location>
        <begin position="315"/>
        <end position="410"/>
    </location>
</feature>
<sequence>MNTKIAIIGLGYVGLPLAMLFASKDYPVIGIDIDQSKVEKIKSGKSYLSDLSDQEVEAFMKTGRVDVTSDFSRAKEAEAILLCVPTPLREHKYPDLSYLQTAISTLLPHLQKGQLLVLESSTFPGTTEEVMLEMVEKAGFAVGEDLFIGYSPERIDPGNHMYTLGQIPKVVSGVTDKCLKKVTSIYGAAFETLVPVSSPKVAEMTKILENAQRLINISFMNEMAQICHGLDIDIWEVIQAASTKPYGFTPYYPGPGIGGHCIPVDPLYLKWKANNANMPTAFIDLAKDVNDAQPRYIMKRIEELIGEPAEEKSVLLIGMTYKRDVNDIRESMSVPVMEHVIGKGYQADYYDPYVEEIEINQQMYQSIALEQKVIESYNCVVILTDHSQIDYTALKAHAKLILDTRNRISDHSKNVIRL</sequence>
<dbReference type="Proteomes" id="UP001139179">
    <property type="component" value="Unassembled WGS sequence"/>
</dbReference>
<reference evidence="5" key="1">
    <citation type="submission" date="2022-05" db="EMBL/GenBank/DDBJ databases">
        <title>Comparative Genomics of Spacecraft Associated Microbes.</title>
        <authorList>
            <person name="Tran M.T."/>
            <person name="Wright A."/>
            <person name="Seuylemezian A."/>
            <person name="Eisen J."/>
            <person name="Coil D."/>
        </authorList>
    </citation>
    <scope>NUCLEOTIDE SEQUENCE</scope>
    <source>
        <strain evidence="5">214.1.1</strain>
    </source>
</reference>
<dbReference type="PANTHER" id="PTHR43491:SF1">
    <property type="entry name" value="UDP-N-ACETYL-D-MANNOSAMINE DEHYDROGENASE"/>
    <property type="match status" value="1"/>
</dbReference>
<dbReference type="InterPro" id="IPR028359">
    <property type="entry name" value="UDP_ManNAc/GlcNAc_DH"/>
</dbReference>
<dbReference type="InterPro" id="IPR001732">
    <property type="entry name" value="UDP-Glc/GDP-Man_DH_N"/>
</dbReference>
<dbReference type="RefSeq" id="WP_251224297.1">
    <property type="nucleotide sequence ID" value="NZ_JAMBOL010000017.1"/>
</dbReference>
<evidence type="ECO:0000259" key="4">
    <source>
        <dbReference type="SMART" id="SM00984"/>
    </source>
</evidence>
<proteinExistence type="inferred from homology"/>
<comment type="similarity">
    <text evidence="3">Belongs to the UDP-glucose/GDP-mannose dehydrogenase family.</text>
</comment>
<evidence type="ECO:0000313" key="5">
    <source>
        <dbReference type="EMBL" id="MCM3715561.1"/>
    </source>
</evidence>
<dbReference type="Gene3D" id="3.40.50.720">
    <property type="entry name" value="NAD(P)-binding Rossmann-like Domain"/>
    <property type="match status" value="2"/>
</dbReference>
<dbReference type="InterPro" id="IPR036291">
    <property type="entry name" value="NAD(P)-bd_dom_sf"/>
</dbReference>
<dbReference type="PIRSF" id="PIRSF000124">
    <property type="entry name" value="UDPglc_GDPman_dh"/>
    <property type="match status" value="1"/>
</dbReference>
<comment type="caution">
    <text evidence="5">The sequence shown here is derived from an EMBL/GenBank/DDBJ whole genome shotgun (WGS) entry which is preliminary data.</text>
</comment>
<dbReference type="InterPro" id="IPR008927">
    <property type="entry name" value="6-PGluconate_DH-like_C_sf"/>
</dbReference>
<dbReference type="InterPro" id="IPR014027">
    <property type="entry name" value="UDP-Glc/GDP-Man_DH_C"/>
</dbReference>
<dbReference type="Pfam" id="PF00984">
    <property type="entry name" value="UDPG_MGDP_dh"/>
    <property type="match status" value="1"/>
</dbReference>
<dbReference type="SUPFAM" id="SSF51735">
    <property type="entry name" value="NAD(P)-binding Rossmann-fold domains"/>
    <property type="match status" value="1"/>
</dbReference>
<dbReference type="SMART" id="SM00984">
    <property type="entry name" value="UDPG_MGDP_dh_C"/>
    <property type="match status" value="1"/>
</dbReference>
<dbReference type="GO" id="GO:0016628">
    <property type="term" value="F:oxidoreductase activity, acting on the CH-CH group of donors, NAD or NADP as acceptor"/>
    <property type="evidence" value="ECO:0007669"/>
    <property type="project" value="InterPro"/>
</dbReference>
<dbReference type="GO" id="GO:0016616">
    <property type="term" value="F:oxidoreductase activity, acting on the CH-OH group of donors, NAD or NADP as acceptor"/>
    <property type="evidence" value="ECO:0007669"/>
    <property type="project" value="InterPro"/>
</dbReference>